<protein>
    <recommendedName>
        <fullName evidence="14">Phenylalanine--tRNA ligase beta subunit</fullName>
        <ecNumber evidence="14">6.1.1.20</ecNumber>
    </recommendedName>
    <alternativeName>
        <fullName evidence="14">Phenylalanyl-tRNA synthetase beta subunit</fullName>
        <shortName evidence="14">PheRS</shortName>
    </alternativeName>
</protein>
<keyword evidence="11 14" id="KW-0648">Protein biosynthesis</keyword>
<dbReference type="SMART" id="SM00874">
    <property type="entry name" value="B5"/>
    <property type="match status" value="1"/>
</dbReference>
<evidence type="ECO:0000256" key="3">
    <source>
        <dbReference type="ARBA" id="ARBA00011209"/>
    </source>
</evidence>
<dbReference type="GO" id="GO:0006432">
    <property type="term" value="P:phenylalanyl-tRNA aminoacylation"/>
    <property type="evidence" value="ECO:0007669"/>
    <property type="project" value="UniProtKB-UniRule"/>
</dbReference>
<dbReference type="GO" id="GO:0004826">
    <property type="term" value="F:phenylalanine-tRNA ligase activity"/>
    <property type="evidence" value="ECO:0007669"/>
    <property type="project" value="UniProtKB-UniRule"/>
</dbReference>
<dbReference type="EC" id="6.1.1.20" evidence="14"/>
<organism evidence="18 19">
    <name type="scientific">Mycoplasmopsis columbina SF7</name>
    <dbReference type="NCBI Taxonomy" id="1037410"/>
    <lineage>
        <taxon>Bacteria</taxon>
        <taxon>Bacillati</taxon>
        <taxon>Mycoplasmatota</taxon>
        <taxon>Mycoplasmoidales</taxon>
        <taxon>Metamycoplasmataceae</taxon>
        <taxon>Mycoplasmopsis</taxon>
    </lineage>
</organism>
<keyword evidence="7 14" id="KW-0547">Nucleotide-binding</keyword>
<sequence length="726" mass="83757">MLVSLKTLNKFIKGIKLDLSVEKAINNLGYEVESITKFSQVEGIKFAKVLDVYKNEKSENLNVVHLLTNNGEITIQTVAKNAQKGMWAVAFVEGAKLGDIVFGAKKMAGVLSQGMLSGYPELGFDVKYLPYDEDDLIMLDDSKITLDMDPVEYFELDDYIIDITTPSNRADINSYYVLALELAAYYQKEFTWYKWDVEYKAKFKSKMRINKNAAKALSFFEVKLKNTETSLDDQLFLAKHKVEVKNNWAVDITNMNLLLTGVPTHAYDKQLIGNDISCDYFTGKVTILGNKEVEVENVLAIKDDKNVISLASVMGCENSSVSNKTTHIAFEIGSFDPKSIRRAAKQIKIDSNSSIQGARGVNNEMVRMGMKFLQYMSHKYKQDYSQVLKLPKTKKRTSIIQNRHKLATYANLNIKNLDVFENVEKQLEYIGFEQNKNRILTPIYRSDIHTYEDIIEEYFRFYGYNHFKPEAPYLYTTEVVSKDINKEMLKHMGYQEIRTFTLVSKNKNIFNPFAFEKNIDLETFVSLEREVVRNSIVPSMLEVAEYNIKRKIADFNLFENGMINNNEYVYGLISNIKDIDQMKQDITNFLNSKNLEFIPYTDNDYVHPNLSAKIYQNGEFIGWIGKVSPKYSSLNLVVAEFKQVKLNKNKKTFKEYSSEPLKTLDLTFALELRETIGTRIAEIQENFVLYDIKQIDSFEKENQKHITLRIVAESEVIKAINEKYNK</sequence>
<evidence type="ECO:0000256" key="7">
    <source>
        <dbReference type="ARBA" id="ARBA00022741"/>
    </source>
</evidence>
<proteinExistence type="inferred from homology"/>
<dbReference type="Proteomes" id="UP000004978">
    <property type="component" value="Unassembled WGS sequence"/>
</dbReference>
<evidence type="ECO:0000256" key="4">
    <source>
        <dbReference type="ARBA" id="ARBA00022555"/>
    </source>
</evidence>
<evidence type="ECO:0000256" key="9">
    <source>
        <dbReference type="ARBA" id="ARBA00022842"/>
    </source>
</evidence>
<dbReference type="PROSITE" id="PS50886">
    <property type="entry name" value="TRBD"/>
    <property type="match status" value="1"/>
</dbReference>
<dbReference type="Pfam" id="PF03483">
    <property type="entry name" value="B3_4"/>
    <property type="match status" value="1"/>
</dbReference>
<dbReference type="NCBIfam" id="NF001882">
    <property type="entry name" value="PRK00629.5-4"/>
    <property type="match status" value="1"/>
</dbReference>
<dbReference type="GO" id="GO:0009328">
    <property type="term" value="C:phenylalanine-tRNA ligase complex"/>
    <property type="evidence" value="ECO:0007669"/>
    <property type="project" value="TreeGrafter"/>
</dbReference>
<dbReference type="InterPro" id="IPR020825">
    <property type="entry name" value="Phe-tRNA_synthase-like_B3/B4"/>
</dbReference>
<dbReference type="RefSeq" id="WP_006608537.1">
    <property type="nucleotide sequence ID" value="NZ_AFXA01000008.1"/>
</dbReference>
<dbReference type="eggNOG" id="COG0072">
    <property type="taxonomic scope" value="Bacteria"/>
</dbReference>
<dbReference type="PROSITE" id="PS51483">
    <property type="entry name" value="B5"/>
    <property type="match status" value="1"/>
</dbReference>
<dbReference type="EMBL" id="AFXA01000008">
    <property type="protein sequence ID" value="EGV00451.1"/>
    <property type="molecule type" value="Genomic_DNA"/>
</dbReference>
<evidence type="ECO:0000256" key="5">
    <source>
        <dbReference type="ARBA" id="ARBA00022598"/>
    </source>
</evidence>
<dbReference type="InterPro" id="IPR041616">
    <property type="entry name" value="PheRS_beta_core"/>
</dbReference>
<dbReference type="Gene3D" id="2.40.50.140">
    <property type="entry name" value="Nucleic acid-binding proteins"/>
    <property type="match status" value="1"/>
</dbReference>
<dbReference type="Pfam" id="PF03484">
    <property type="entry name" value="B5"/>
    <property type="match status" value="1"/>
</dbReference>
<evidence type="ECO:0000259" key="16">
    <source>
        <dbReference type="PROSITE" id="PS50886"/>
    </source>
</evidence>
<evidence type="ECO:0000313" key="18">
    <source>
        <dbReference type="EMBL" id="EGV00451.1"/>
    </source>
</evidence>
<dbReference type="SUPFAM" id="SSF50249">
    <property type="entry name" value="Nucleic acid-binding proteins"/>
    <property type="match status" value="1"/>
</dbReference>
<comment type="caution">
    <text evidence="18">The sequence shown here is derived from an EMBL/GenBank/DDBJ whole genome shotgun (WGS) entry which is preliminary data.</text>
</comment>
<feature type="binding site" evidence="14">
    <location>
        <position position="453"/>
    </location>
    <ligand>
        <name>Mg(2+)</name>
        <dbReference type="ChEBI" id="CHEBI:18420"/>
        <note>shared with alpha subunit</note>
    </ligand>
</feature>
<dbReference type="InterPro" id="IPR004532">
    <property type="entry name" value="Phe-tRNA-ligase_IIc_bsu_bact"/>
</dbReference>
<evidence type="ECO:0000313" key="19">
    <source>
        <dbReference type="Proteomes" id="UP000004978"/>
    </source>
</evidence>
<keyword evidence="14" id="KW-0963">Cytoplasm</keyword>
<comment type="catalytic activity">
    <reaction evidence="13 14">
        <text>tRNA(Phe) + L-phenylalanine + ATP = L-phenylalanyl-tRNA(Phe) + AMP + diphosphate + H(+)</text>
        <dbReference type="Rhea" id="RHEA:19413"/>
        <dbReference type="Rhea" id="RHEA-COMP:9668"/>
        <dbReference type="Rhea" id="RHEA-COMP:9699"/>
        <dbReference type="ChEBI" id="CHEBI:15378"/>
        <dbReference type="ChEBI" id="CHEBI:30616"/>
        <dbReference type="ChEBI" id="CHEBI:33019"/>
        <dbReference type="ChEBI" id="CHEBI:58095"/>
        <dbReference type="ChEBI" id="CHEBI:78442"/>
        <dbReference type="ChEBI" id="CHEBI:78531"/>
        <dbReference type="ChEBI" id="CHEBI:456215"/>
        <dbReference type="EC" id="6.1.1.20"/>
    </reaction>
</comment>
<dbReference type="InterPro" id="IPR045060">
    <property type="entry name" value="Phe-tRNA-ligase_IIc_bsu"/>
</dbReference>
<keyword evidence="5 14" id="KW-0436">Ligase</keyword>
<dbReference type="GO" id="GO:0000287">
    <property type="term" value="F:magnesium ion binding"/>
    <property type="evidence" value="ECO:0007669"/>
    <property type="project" value="UniProtKB-UniRule"/>
</dbReference>
<comment type="subunit">
    <text evidence="3 14">Tetramer of two alpha and two beta subunits.</text>
</comment>
<reference evidence="18 19" key="1">
    <citation type="journal article" date="2013" name="Genome Announc.">
        <title>Genome Sequence of Mycoplasma columbinum Strain SF7.</title>
        <authorList>
            <person name="Guo Z."/>
            <person name="Xu X."/>
            <person name="Zheng Q."/>
            <person name="Li T."/>
            <person name="Kuang S."/>
            <person name="Zhang Z."/>
            <person name="Chen Y."/>
            <person name="Lu X."/>
            <person name="Zhou R."/>
            <person name="Bi D."/>
            <person name="Jin H."/>
        </authorList>
    </citation>
    <scope>NUCLEOTIDE SEQUENCE [LARGE SCALE GENOMIC DNA]</scope>
    <source>
        <strain evidence="18 19">SF7</strain>
    </source>
</reference>
<dbReference type="InterPro" id="IPR005146">
    <property type="entry name" value="B3/B4_tRNA-bd"/>
</dbReference>
<feature type="binding site" evidence="14">
    <location>
        <position position="447"/>
    </location>
    <ligand>
        <name>Mg(2+)</name>
        <dbReference type="ChEBI" id="CHEBI:18420"/>
        <note>shared with alpha subunit</note>
    </ligand>
</feature>
<dbReference type="InterPro" id="IPR009061">
    <property type="entry name" value="DNA-bd_dom_put_sf"/>
</dbReference>
<evidence type="ECO:0000256" key="13">
    <source>
        <dbReference type="ARBA" id="ARBA00049255"/>
    </source>
</evidence>
<feature type="domain" description="TRNA-binding" evidence="16">
    <location>
        <begin position="38"/>
        <end position="152"/>
    </location>
</feature>
<evidence type="ECO:0000259" key="17">
    <source>
        <dbReference type="PROSITE" id="PS51483"/>
    </source>
</evidence>
<dbReference type="PANTHER" id="PTHR10947:SF0">
    <property type="entry name" value="PHENYLALANINE--TRNA LIGASE BETA SUBUNIT"/>
    <property type="match status" value="1"/>
</dbReference>
<evidence type="ECO:0000256" key="6">
    <source>
        <dbReference type="ARBA" id="ARBA00022723"/>
    </source>
</evidence>
<keyword evidence="12 14" id="KW-0030">Aminoacyl-tRNA synthetase</keyword>
<keyword evidence="6 14" id="KW-0479">Metal-binding</keyword>
<dbReference type="Gene3D" id="3.50.40.10">
    <property type="entry name" value="Phenylalanyl-trna Synthetase, Chain B, domain 3"/>
    <property type="match status" value="1"/>
</dbReference>
<dbReference type="GO" id="GO:0005524">
    <property type="term" value="F:ATP binding"/>
    <property type="evidence" value="ECO:0007669"/>
    <property type="project" value="UniProtKB-UniRule"/>
</dbReference>
<dbReference type="AlphaFoldDB" id="F9UJS0"/>
<accession>F9UJS0</accession>
<dbReference type="Pfam" id="PF17759">
    <property type="entry name" value="tRNA_synthFbeta"/>
    <property type="match status" value="1"/>
</dbReference>
<dbReference type="SUPFAM" id="SSF46955">
    <property type="entry name" value="Putative DNA-binding domain"/>
    <property type="match status" value="1"/>
</dbReference>
<feature type="domain" description="B5" evidence="17">
    <location>
        <begin position="394"/>
        <end position="469"/>
    </location>
</feature>
<keyword evidence="10 15" id="KW-0694">RNA-binding</keyword>
<evidence type="ECO:0000256" key="12">
    <source>
        <dbReference type="ARBA" id="ARBA00023146"/>
    </source>
</evidence>
<dbReference type="STRING" id="1037410.MCSF7_00596"/>
<dbReference type="GO" id="GO:0000049">
    <property type="term" value="F:tRNA binding"/>
    <property type="evidence" value="ECO:0007669"/>
    <property type="project" value="UniProtKB-UniRule"/>
</dbReference>
<keyword evidence="9 14" id="KW-0460">Magnesium</keyword>
<dbReference type="InterPro" id="IPR002547">
    <property type="entry name" value="tRNA-bd_dom"/>
</dbReference>
<dbReference type="InterPro" id="IPR045864">
    <property type="entry name" value="aa-tRNA-synth_II/BPL/LPL"/>
</dbReference>
<dbReference type="HAMAP" id="MF_00283">
    <property type="entry name" value="Phe_tRNA_synth_beta1"/>
    <property type="match status" value="1"/>
</dbReference>
<dbReference type="SMART" id="SM00873">
    <property type="entry name" value="B3_4"/>
    <property type="match status" value="1"/>
</dbReference>
<comment type="cofactor">
    <cofactor evidence="14">
        <name>Mg(2+)</name>
        <dbReference type="ChEBI" id="CHEBI:18420"/>
    </cofactor>
    <text evidence="14">Binds 2 magnesium ions per tetramer.</text>
</comment>
<feature type="binding site" evidence="14">
    <location>
        <position position="457"/>
    </location>
    <ligand>
        <name>Mg(2+)</name>
        <dbReference type="ChEBI" id="CHEBI:18420"/>
        <note>shared with alpha subunit</note>
    </ligand>
</feature>
<dbReference type="Gene3D" id="3.30.56.10">
    <property type="match status" value="2"/>
</dbReference>
<evidence type="ECO:0000256" key="1">
    <source>
        <dbReference type="ARBA" id="ARBA00004496"/>
    </source>
</evidence>
<keyword evidence="8 14" id="KW-0067">ATP-binding</keyword>
<evidence type="ECO:0000256" key="8">
    <source>
        <dbReference type="ARBA" id="ARBA00022840"/>
    </source>
</evidence>
<evidence type="ECO:0000256" key="15">
    <source>
        <dbReference type="PROSITE-ProRule" id="PRU00209"/>
    </source>
</evidence>
<dbReference type="Gene3D" id="3.30.930.10">
    <property type="entry name" value="Bira Bifunctional Protein, Domain 2"/>
    <property type="match status" value="1"/>
</dbReference>
<gene>
    <name evidence="14 18" type="primary">pheT</name>
    <name evidence="18" type="ORF">MCSF7_00596</name>
</gene>
<evidence type="ECO:0000256" key="10">
    <source>
        <dbReference type="ARBA" id="ARBA00022884"/>
    </source>
</evidence>
<dbReference type="SUPFAM" id="SSF55681">
    <property type="entry name" value="Class II aaRS and biotin synthetases"/>
    <property type="match status" value="1"/>
</dbReference>
<name>F9UJS0_9BACT</name>
<evidence type="ECO:0000256" key="14">
    <source>
        <dbReference type="HAMAP-Rule" id="MF_00283"/>
    </source>
</evidence>
<dbReference type="InterPro" id="IPR005147">
    <property type="entry name" value="tRNA_synthase_B5-dom"/>
</dbReference>
<dbReference type="PANTHER" id="PTHR10947">
    <property type="entry name" value="PHENYLALANYL-TRNA SYNTHETASE BETA CHAIN AND LEUCINE-RICH REPEAT-CONTAINING PROTEIN 47"/>
    <property type="match status" value="1"/>
</dbReference>
<evidence type="ECO:0000256" key="2">
    <source>
        <dbReference type="ARBA" id="ARBA00008653"/>
    </source>
</evidence>
<dbReference type="SUPFAM" id="SSF56037">
    <property type="entry name" value="PheT/TilS domain"/>
    <property type="match status" value="1"/>
</dbReference>
<feature type="binding site" evidence="14">
    <location>
        <position position="456"/>
    </location>
    <ligand>
        <name>Mg(2+)</name>
        <dbReference type="ChEBI" id="CHEBI:18420"/>
        <note>shared with alpha subunit</note>
    </ligand>
</feature>
<comment type="subcellular location">
    <subcellularLocation>
        <location evidence="1 14">Cytoplasm</location>
    </subcellularLocation>
</comment>
<dbReference type="InterPro" id="IPR012340">
    <property type="entry name" value="NA-bd_OB-fold"/>
</dbReference>
<evidence type="ECO:0000256" key="11">
    <source>
        <dbReference type="ARBA" id="ARBA00022917"/>
    </source>
</evidence>
<dbReference type="NCBIfam" id="TIGR00472">
    <property type="entry name" value="pheT_bact"/>
    <property type="match status" value="1"/>
</dbReference>
<keyword evidence="4 15" id="KW-0820">tRNA-binding</keyword>
<keyword evidence="19" id="KW-1185">Reference proteome</keyword>
<comment type="similarity">
    <text evidence="2 14">Belongs to the phenylalanyl-tRNA synthetase beta subunit family. Type 1 subfamily.</text>
</comment>